<dbReference type="AlphaFoldDB" id="A0A6J6TBC0"/>
<reference evidence="1" key="1">
    <citation type="submission" date="2020-05" db="EMBL/GenBank/DDBJ databases">
        <authorList>
            <person name="Chiriac C."/>
            <person name="Salcher M."/>
            <person name="Ghai R."/>
            <person name="Kavagutti S V."/>
        </authorList>
    </citation>
    <scope>NUCLEOTIDE SEQUENCE</scope>
</reference>
<accession>A0A6J6TBC0</accession>
<name>A0A6J6TBC0_9ZZZZ</name>
<protein>
    <submittedName>
        <fullName evidence="1">Unannotated protein</fullName>
    </submittedName>
</protein>
<sequence>MQPAVQLRISMRLVTGINNGARAGSRAGHPFPDVVRALTHAILCSAWGLQHLSSAGDYLPRDEEWNQLVGHFGKLSVPLDQIVFVTAIGVTC</sequence>
<organism evidence="1">
    <name type="scientific">freshwater metagenome</name>
    <dbReference type="NCBI Taxonomy" id="449393"/>
    <lineage>
        <taxon>unclassified sequences</taxon>
        <taxon>metagenomes</taxon>
        <taxon>ecological metagenomes</taxon>
    </lineage>
</organism>
<gene>
    <name evidence="1" type="ORF">UFOPK2809_00494</name>
</gene>
<evidence type="ECO:0000313" key="1">
    <source>
        <dbReference type="EMBL" id="CAB4743589.1"/>
    </source>
</evidence>
<proteinExistence type="predicted"/>
<dbReference type="EMBL" id="CAEZZA010000048">
    <property type="protein sequence ID" value="CAB4743589.1"/>
    <property type="molecule type" value="Genomic_DNA"/>
</dbReference>